<dbReference type="GO" id="GO:0005634">
    <property type="term" value="C:nucleus"/>
    <property type="evidence" value="ECO:0007669"/>
    <property type="project" value="UniProtKB-SubCell"/>
</dbReference>
<evidence type="ECO:0000256" key="9">
    <source>
        <dbReference type="ARBA" id="ARBA00052184"/>
    </source>
</evidence>
<evidence type="ECO:0000256" key="7">
    <source>
        <dbReference type="ARBA" id="ARBA00023242"/>
    </source>
</evidence>
<evidence type="ECO:0000256" key="15">
    <source>
        <dbReference type="ARBA" id="ARBA00079087"/>
    </source>
</evidence>
<keyword evidence="22" id="KW-1185">Reference proteome</keyword>
<evidence type="ECO:0000256" key="5">
    <source>
        <dbReference type="ARBA" id="ARBA00022694"/>
    </source>
</evidence>
<evidence type="ECO:0000313" key="21">
    <source>
        <dbReference type="EMBL" id="KAJ6633882.1"/>
    </source>
</evidence>
<evidence type="ECO:0000256" key="3">
    <source>
        <dbReference type="ARBA" id="ARBA00009375"/>
    </source>
</evidence>
<dbReference type="InterPro" id="IPR020094">
    <property type="entry name" value="TruA/RsuA/RluB/E/F_N"/>
</dbReference>
<dbReference type="PANTHER" id="PTHR11142:SF4">
    <property type="entry name" value="PSEUDOURIDYLATE SYNTHASE 1 HOMOLOG"/>
    <property type="match status" value="1"/>
</dbReference>
<dbReference type="GO" id="GO:0031119">
    <property type="term" value="P:tRNA pseudouridine synthesis"/>
    <property type="evidence" value="ECO:0007669"/>
    <property type="project" value="InterPro"/>
</dbReference>
<sequence length="369" mass="43308">MLQLKQVINKPNFFKVQQCFPVVIQKRHESNPKLETEKGPKHPVNHCLLMGYAGFKYYGMEYQKTVETVEQKLFNAMLENKWITKSDYYKTRRIRYEHASRTDSGVSAARQCCSLFLPVGVNVQELNSKLPDDIRVFGLKQVVSGFHARYYCRSRTYTYTLPSIAFSHYNDQASQREYRLSSDKLKLVNELLQLYKGLLNFHNFTIKKLYSDKLSRRKMLHLECTPPFLVDDVEFCVIRIQGSSFMMHQIRKMIGFFLAVVRGVIDKSLFDLVFTDRIINCPTAPGLGLVLESLSYEDYNKHYSGIYEALTWEEYDEDVKQFHEKFIQQSIVQTEIRDEITLQWVEQLLNYPYIPVDGDITSNIHKAYI</sequence>
<evidence type="ECO:0000256" key="2">
    <source>
        <dbReference type="ARBA" id="ARBA00004123"/>
    </source>
</evidence>
<comment type="caution">
    <text evidence="21">The sequence shown here is derived from an EMBL/GenBank/DDBJ whole genome shotgun (WGS) entry which is preliminary data.</text>
</comment>
<evidence type="ECO:0000256" key="18">
    <source>
        <dbReference type="PIRSR" id="PIRSR641708-1"/>
    </source>
</evidence>
<dbReference type="FunFam" id="3.30.70.660:FF:000002">
    <property type="entry name" value="tRNA pseudouridine synthase"/>
    <property type="match status" value="1"/>
</dbReference>
<comment type="catalytic activity">
    <reaction evidence="8">
        <text>a uridine in tRNA = a pseudouridine in tRNA</text>
        <dbReference type="Rhea" id="RHEA:54572"/>
        <dbReference type="Rhea" id="RHEA-COMP:13339"/>
        <dbReference type="Rhea" id="RHEA-COMP:13934"/>
        <dbReference type="ChEBI" id="CHEBI:65314"/>
        <dbReference type="ChEBI" id="CHEBI:65315"/>
    </reaction>
</comment>
<evidence type="ECO:0000259" key="20">
    <source>
        <dbReference type="Pfam" id="PF01416"/>
    </source>
</evidence>
<dbReference type="SUPFAM" id="SSF55120">
    <property type="entry name" value="Pseudouridine synthase"/>
    <property type="match status" value="1"/>
</dbReference>
<keyword evidence="7" id="KW-0539">Nucleus</keyword>
<evidence type="ECO:0000256" key="6">
    <source>
        <dbReference type="ARBA" id="ARBA00023235"/>
    </source>
</evidence>
<dbReference type="Gene3D" id="3.30.70.580">
    <property type="entry name" value="Pseudouridine synthase I, catalytic domain, N-terminal subdomain"/>
    <property type="match status" value="1"/>
</dbReference>
<dbReference type="Gene3D" id="3.30.70.660">
    <property type="entry name" value="Pseudouridine synthase I, catalytic domain, C-terminal subdomain"/>
    <property type="match status" value="1"/>
</dbReference>
<dbReference type="EMBL" id="WJQU01001606">
    <property type="protein sequence ID" value="KAJ6633882.1"/>
    <property type="molecule type" value="Genomic_DNA"/>
</dbReference>
<evidence type="ECO:0000256" key="13">
    <source>
        <dbReference type="ARBA" id="ARBA00068582"/>
    </source>
</evidence>
<organism evidence="21 22">
    <name type="scientific">Pseudolycoriella hygida</name>
    <dbReference type="NCBI Taxonomy" id="35572"/>
    <lineage>
        <taxon>Eukaryota</taxon>
        <taxon>Metazoa</taxon>
        <taxon>Ecdysozoa</taxon>
        <taxon>Arthropoda</taxon>
        <taxon>Hexapoda</taxon>
        <taxon>Insecta</taxon>
        <taxon>Pterygota</taxon>
        <taxon>Neoptera</taxon>
        <taxon>Endopterygota</taxon>
        <taxon>Diptera</taxon>
        <taxon>Nematocera</taxon>
        <taxon>Sciaroidea</taxon>
        <taxon>Sciaridae</taxon>
        <taxon>Pseudolycoriella</taxon>
    </lineage>
</organism>
<reference evidence="21" key="1">
    <citation type="submission" date="2022-07" db="EMBL/GenBank/DDBJ databases">
        <authorList>
            <person name="Trinca V."/>
            <person name="Uliana J.V.C."/>
            <person name="Torres T.T."/>
            <person name="Ward R.J."/>
            <person name="Monesi N."/>
        </authorList>
    </citation>
    <scope>NUCLEOTIDE SEQUENCE</scope>
    <source>
        <strain evidence="21">HSMRA1968</strain>
        <tissue evidence="21">Whole embryos</tissue>
    </source>
</reference>
<dbReference type="InterPro" id="IPR020097">
    <property type="entry name" value="PsdUridine_synth_TruA_a/b_dom"/>
</dbReference>
<dbReference type="GO" id="GO:0160147">
    <property type="term" value="F:tRNA pseudouridine(38-40) synthase activity"/>
    <property type="evidence" value="ECO:0007669"/>
    <property type="project" value="UniProtKB-EC"/>
</dbReference>
<evidence type="ECO:0000256" key="11">
    <source>
        <dbReference type="ARBA" id="ARBA00064589"/>
    </source>
</evidence>
<keyword evidence="6" id="KW-0413">Isomerase</keyword>
<dbReference type="InterPro" id="IPR001406">
    <property type="entry name" value="PsdUridine_synth_TruA"/>
</dbReference>
<comment type="subunit">
    <text evidence="11">Monomer. Forms a complex with RARG and the SRA1 RNA in the nucleus.</text>
</comment>
<evidence type="ECO:0000256" key="4">
    <source>
        <dbReference type="ARBA" id="ARBA00022664"/>
    </source>
</evidence>
<dbReference type="InterPro" id="IPR020103">
    <property type="entry name" value="PsdUridine_synth_cat_dom_sf"/>
</dbReference>
<dbReference type="Pfam" id="PF01416">
    <property type="entry name" value="PseudoU_synth_1"/>
    <property type="match status" value="1"/>
</dbReference>
<dbReference type="FunFam" id="3.30.70.580:FF:000002">
    <property type="entry name" value="tRNA pseudouridine synthase"/>
    <property type="match status" value="1"/>
</dbReference>
<dbReference type="AlphaFoldDB" id="A0A9Q0RVQ5"/>
<comment type="subcellular location">
    <subcellularLocation>
        <location evidence="2">Nucleus</location>
    </subcellularLocation>
</comment>
<evidence type="ECO:0000256" key="8">
    <source>
        <dbReference type="ARBA" id="ARBA00036943"/>
    </source>
</evidence>
<evidence type="ECO:0000256" key="17">
    <source>
        <dbReference type="ARBA" id="ARBA00081344"/>
    </source>
</evidence>
<evidence type="ECO:0000256" key="19">
    <source>
        <dbReference type="PIRSR" id="PIRSR641708-2"/>
    </source>
</evidence>
<dbReference type="OrthoDB" id="7777282at2759"/>
<dbReference type="GO" id="GO:0006397">
    <property type="term" value="P:mRNA processing"/>
    <property type="evidence" value="ECO:0007669"/>
    <property type="project" value="UniProtKB-KW"/>
</dbReference>
<dbReference type="CDD" id="cd02568">
    <property type="entry name" value="PseudoU_synth_PUS1_PUS2"/>
    <property type="match status" value="1"/>
</dbReference>
<comment type="catalytic activity">
    <reaction evidence="9">
        <text>uridine(38/39/40) in tRNA = pseudouridine(38/39/40) in tRNA</text>
        <dbReference type="Rhea" id="RHEA:22376"/>
        <dbReference type="Rhea" id="RHEA-COMP:10085"/>
        <dbReference type="Rhea" id="RHEA-COMP:10087"/>
        <dbReference type="ChEBI" id="CHEBI:65314"/>
        <dbReference type="ChEBI" id="CHEBI:65315"/>
        <dbReference type="EC" id="5.4.99.12"/>
    </reaction>
</comment>
<comment type="catalytic activity">
    <reaction evidence="1">
        <text>a uridine in mRNA = a pseudouridine in mRNA</text>
        <dbReference type="Rhea" id="RHEA:56644"/>
        <dbReference type="Rhea" id="RHEA-COMP:14658"/>
        <dbReference type="Rhea" id="RHEA-COMP:14659"/>
        <dbReference type="ChEBI" id="CHEBI:65314"/>
        <dbReference type="ChEBI" id="CHEBI:65315"/>
    </reaction>
</comment>
<evidence type="ECO:0000256" key="16">
    <source>
        <dbReference type="ARBA" id="ARBA00080849"/>
    </source>
</evidence>
<protein>
    <recommendedName>
        <fullName evidence="13">Pseudouridylate synthase 1 homolog</fullName>
        <ecNumber evidence="12">5.4.99.12</ecNumber>
    </recommendedName>
    <alternativeName>
        <fullName evidence="14">tRNA pseudouridine synthase 1</fullName>
    </alternativeName>
    <alternativeName>
        <fullName evidence="17">tRNA pseudouridine(38-40) synthase</fullName>
    </alternativeName>
    <alternativeName>
        <fullName evidence="15">tRNA pseudouridylate synthase I</fullName>
    </alternativeName>
    <alternativeName>
        <fullName evidence="16">tRNA-uridine isomerase I</fullName>
    </alternativeName>
</protein>
<dbReference type="PANTHER" id="PTHR11142">
    <property type="entry name" value="PSEUDOURIDYLATE SYNTHASE"/>
    <property type="match status" value="1"/>
</dbReference>
<evidence type="ECO:0000256" key="1">
    <source>
        <dbReference type="ARBA" id="ARBA00001166"/>
    </source>
</evidence>
<accession>A0A9Q0RVQ5</accession>
<evidence type="ECO:0000313" key="22">
    <source>
        <dbReference type="Proteomes" id="UP001151699"/>
    </source>
</evidence>
<evidence type="ECO:0000256" key="14">
    <source>
        <dbReference type="ARBA" id="ARBA00075153"/>
    </source>
</evidence>
<feature type="active site" description="Nucleophile" evidence="18">
    <location>
        <position position="103"/>
    </location>
</feature>
<proteinExistence type="inferred from homology"/>
<keyword evidence="4" id="KW-0507">mRNA processing</keyword>
<gene>
    <name evidence="21" type="primary">Pus1</name>
    <name evidence="21" type="ORF">Bhyg_15584</name>
</gene>
<dbReference type="Proteomes" id="UP001151699">
    <property type="component" value="Unassembled WGS sequence"/>
</dbReference>
<comment type="function">
    <text evidence="10">Pseudouridylate synthase that catalyzes pseudouridylation of tRNAs and mRNAs. Acts on positions 27/28 in the anticodon stem and also positions 34 and 36 in the anticodon of an intron containing tRNA. Also catalyzes pseudouridylation of mRNAs: mediates pseudouridylation of mRNAs with the consensus sequence 5'-UGUAG-3'. Acts as a regulator of pre-mRNA splicing by mediating pseudouridylation of pre-mRNAs at locations associated with alternatively spliced regions. Pseudouridylation of pre-mRNAs near splice sites directly regulates mRNA splicing and mRNA 3'-end processing. Involved in regulation of nuclear receptor activity through pseudouridylation of SRA1 mRNA.</text>
</comment>
<evidence type="ECO:0000256" key="10">
    <source>
        <dbReference type="ARBA" id="ARBA00053709"/>
    </source>
</evidence>
<dbReference type="NCBIfam" id="TIGR00071">
    <property type="entry name" value="hisT_truA"/>
    <property type="match status" value="1"/>
</dbReference>
<dbReference type="InterPro" id="IPR020095">
    <property type="entry name" value="PsdUridine_synth_TruA_C"/>
</dbReference>
<dbReference type="GO" id="GO:1990481">
    <property type="term" value="P:mRNA pseudouridine synthesis"/>
    <property type="evidence" value="ECO:0007669"/>
    <property type="project" value="TreeGrafter"/>
</dbReference>
<keyword evidence="5" id="KW-0819">tRNA processing</keyword>
<feature type="domain" description="Pseudouridine synthase I TruA alpha/beta" evidence="20">
    <location>
        <begin position="193"/>
        <end position="296"/>
    </location>
</feature>
<comment type="similarity">
    <text evidence="3">Belongs to the tRNA pseudouridine synthase TruA family.</text>
</comment>
<evidence type="ECO:0000256" key="12">
    <source>
        <dbReference type="ARBA" id="ARBA00066509"/>
    </source>
</evidence>
<dbReference type="InterPro" id="IPR041708">
    <property type="entry name" value="PUS1/PUS2-like"/>
</dbReference>
<dbReference type="GO" id="GO:0003723">
    <property type="term" value="F:RNA binding"/>
    <property type="evidence" value="ECO:0007669"/>
    <property type="project" value="InterPro"/>
</dbReference>
<name>A0A9Q0RVQ5_9DIPT</name>
<feature type="binding site" evidence="19">
    <location>
        <position position="157"/>
    </location>
    <ligand>
        <name>substrate</name>
    </ligand>
</feature>
<dbReference type="EC" id="5.4.99.12" evidence="12"/>